<dbReference type="InterPro" id="IPR044492">
    <property type="entry name" value="P_typ_ATPase_HD_dom"/>
</dbReference>
<dbReference type="SFLD" id="SFLDG00002">
    <property type="entry name" value="C1.7:_P-type_atpase_like"/>
    <property type="match status" value="1"/>
</dbReference>
<dbReference type="Pfam" id="PF13246">
    <property type="entry name" value="Cation_ATPase"/>
    <property type="match status" value="1"/>
</dbReference>
<feature type="transmembrane region" description="Helical" evidence="11">
    <location>
        <begin position="890"/>
        <end position="909"/>
    </location>
</feature>
<dbReference type="AlphaFoldDB" id="A0A5C3KIK9"/>
<dbReference type="GO" id="GO:0005524">
    <property type="term" value="F:ATP binding"/>
    <property type="evidence" value="ECO:0007669"/>
    <property type="project" value="UniProtKB-KW"/>
</dbReference>
<dbReference type="GO" id="GO:0030001">
    <property type="term" value="P:metal ion transport"/>
    <property type="evidence" value="ECO:0007669"/>
    <property type="project" value="UniProtKB-ARBA"/>
</dbReference>
<dbReference type="Pfam" id="PF00689">
    <property type="entry name" value="Cation_ATPase_C"/>
    <property type="match status" value="1"/>
</dbReference>
<evidence type="ECO:0000313" key="13">
    <source>
        <dbReference type="EMBL" id="TFK19872.1"/>
    </source>
</evidence>
<name>A0A5C3KIK9_COPMA</name>
<gene>
    <name evidence="13" type="ORF">FA15DRAFT_708580</name>
</gene>
<keyword evidence="5" id="KW-0067">ATP-binding</keyword>
<dbReference type="FunFam" id="2.70.150.10:FF:000160">
    <property type="entry name" value="Sarcoplasmic/endoplasmic reticulum calcium ATPase 1"/>
    <property type="match status" value="1"/>
</dbReference>
<dbReference type="NCBIfam" id="TIGR01494">
    <property type="entry name" value="ATPase_P-type"/>
    <property type="match status" value="3"/>
</dbReference>
<feature type="transmembrane region" description="Helical" evidence="11">
    <location>
        <begin position="1028"/>
        <end position="1049"/>
    </location>
</feature>
<feature type="transmembrane region" description="Helical" evidence="11">
    <location>
        <begin position="329"/>
        <end position="350"/>
    </location>
</feature>
<feature type="transmembrane region" description="Helical" evidence="11">
    <location>
        <begin position="857"/>
        <end position="878"/>
    </location>
</feature>
<protein>
    <submittedName>
        <fullName evidence="13">Calcium-transporting ATPase 3</fullName>
    </submittedName>
</protein>
<dbReference type="FunFam" id="1.20.1110.10:FF:000015">
    <property type="entry name" value="Sodium ion P-type ATPase"/>
    <property type="match status" value="1"/>
</dbReference>
<dbReference type="InterPro" id="IPR018303">
    <property type="entry name" value="ATPase_P-typ_P_site"/>
</dbReference>
<dbReference type="FunFam" id="3.40.50.1000:FF:000193">
    <property type="entry name" value="Plasma membrane calcium-transporting ATPase 2"/>
    <property type="match status" value="1"/>
</dbReference>
<dbReference type="Proteomes" id="UP000307440">
    <property type="component" value="Unassembled WGS sequence"/>
</dbReference>
<sequence>MFFKKKKITAENQSLTPTSSTTNATLVNKVPNAKLQLNRRTDTTISVTIAPQNPDFLSIIPKAHTLSPTQIADDLGTSITDGLSKNEAVRRLQTYGENILVGDGGVSIWAVLIGQLANALTVVLVAAMALSFGVKDFVEGAVIAAVIVINTLVGFFQEYRAEKTMDSLRQLSSPTAFVIRNGESIAIPSKDVVPGDLVVIKAGDVVPADIRIISHSNLEVSEQLLTGESVPVVKRVDSYGENEIDIPIGDRLNLCYSSTVITKGRAVGIVVGTGMNTQIGIIATAINGNKKSSEDKYAGMNFFKRTLEKTKYIMGLRSGTPLQIKLAKLAYLLFLFACVLIIIVFSVAKFKITNEVVLYGIATAIAIIPESLVAILTLTMAVGTRKMAKEHVIVRKLDALENLGGVTDICSDKTGTLTLGQMSVQKLWLAAESGKDLEYTAELNDNALDPTGSIFAKDGSIVAGDGAITLNEGLKQAVLVTSLCNVATVRKNLKGQWKSTGDPTEVALQVFAMKLGLPRSSLTRDMLELADDNRPTEDAIDDEKTRVRFMDTDAAQAKAKAKRFELKIEYPFSSELKRMTTAYLDCGVEISDLGVQEENVFILIKGAAERILDTSIAYVPSPLTAPNVTAPITPELKMAFLAKYEDLASQGLRVIGLGMRKITESTLYGGIENSTEITLTREEAEKDFTFLGLAGISDPPRPETLGAVRACKEAGIVVHMLTGDHISTARAIAKAVEIIGPDSPASAVMTAQEFDKLTDAEVDALPELPLVIARCAPDTKVRMIHAGKRRGKHMSMSGDGVNDSPALKLAPVGIAMGMAGSDVAKDAADLVLTDDNFDSIRVAVSEGRRLFTNIQRFIVHLLAVNVAEVVVLILGLAFKDREGRSVFPLSPLAILWVNMVTSGPPAFGLGTEKASRDAMKRPPHPLKDGVFSWPVVIDCFAYGVVMGALSLITFVIVVWGRYGGDLGTDCNHSSEAICDVVFRARSATFATLIFDILLFAFELKSFDRSLFSLTPDTNIFQDLWENKILFSSVIGGMVTVVLPIYIPGFNNKVFYQAPISWEWGLAIGMTVVFMVWCELWKIIRKPLFKRWELGHVSLAQQSGGEEGGAYQFRNEKVDEKEDDKDLKIKDKVVE</sequence>
<dbReference type="Gene3D" id="2.70.150.10">
    <property type="entry name" value="Calcium-transporting ATPase, cytoplasmic transduction domain A"/>
    <property type="match status" value="1"/>
</dbReference>
<evidence type="ECO:0000256" key="2">
    <source>
        <dbReference type="ARBA" id="ARBA00022553"/>
    </source>
</evidence>
<dbReference type="SUPFAM" id="SSF56784">
    <property type="entry name" value="HAD-like"/>
    <property type="match status" value="1"/>
</dbReference>
<dbReference type="PRINTS" id="PR00119">
    <property type="entry name" value="CATATPASE"/>
</dbReference>
<dbReference type="SUPFAM" id="SSF81660">
    <property type="entry name" value="Metal cation-transporting ATPase, ATP-binding domain N"/>
    <property type="match status" value="1"/>
</dbReference>
<evidence type="ECO:0000256" key="4">
    <source>
        <dbReference type="ARBA" id="ARBA00022741"/>
    </source>
</evidence>
<dbReference type="InterPro" id="IPR036412">
    <property type="entry name" value="HAD-like_sf"/>
</dbReference>
<feature type="region of interest" description="Disordered" evidence="10">
    <location>
        <begin position="1102"/>
        <end position="1134"/>
    </location>
</feature>
<dbReference type="SUPFAM" id="SSF81665">
    <property type="entry name" value="Calcium ATPase, transmembrane domain M"/>
    <property type="match status" value="1"/>
</dbReference>
<dbReference type="STRING" id="230819.A0A5C3KIK9"/>
<keyword evidence="8 11" id="KW-1133">Transmembrane helix</keyword>
<keyword evidence="3 11" id="KW-0812">Transmembrane</keyword>
<dbReference type="InterPro" id="IPR023299">
    <property type="entry name" value="ATPase_P-typ_cyto_dom_N"/>
</dbReference>
<evidence type="ECO:0000256" key="3">
    <source>
        <dbReference type="ARBA" id="ARBA00022692"/>
    </source>
</evidence>
<dbReference type="InterPro" id="IPR023214">
    <property type="entry name" value="HAD_sf"/>
</dbReference>
<dbReference type="InterPro" id="IPR008250">
    <property type="entry name" value="ATPase_P-typ_transduc_dom_A_sf"/>
</dbReference>
<feature type="compositionally biased region" description="Basic and acidic residues" evidence="10">
    <location>
        <begin position="1113"/>
        <end position="1134"/>
    </location>
</feature>
<feature type="transmembrane region" description="Helical" evidence="11">
    <location>
        <begin position="930"/>
        <end position="960"/>
    </location>
</feature>
<accession>A0A5C3KIK9</accession>
<dbReference type="Pfam" id="PF00122">
    <property type="entry name" value="E1-E2_ATPase"/>
    <property type="match status" value="1"/>
</dbReference>
<dbReference type="Pfam" id="PF00690">
    <property type="entry name" value="Cation_ATPase_N"/>
    <property type="match status" value="1"/>
</dbReference>
<keyword evidence="7" id="KW-1278">Translocase</keyword>
<keyword evidence="4" id="KW-0547">Nucleotide-binding</keyword>
<feature type="domain" description="Cation-transporting P-type ATPase N-terminal" evidence="12">
    <location>
        <begin position="62"/>
        <end position="136"/>
    </location>
</feature>
<dbReference type="EMBL" id="ML210321">
    <property type="protein sequence ID" value="TFK19872.1"/>
    <property type="molecule type" value="Genomic_DNA"/>
</dbReference>
<organism evidence="13 14">
    <name type="scientific">Coprinopsis marcescibilis</name>
    <name type="common">Agaric fungus</name>
    <name type="synonym">Psathyrella marcescibilis</name>
    <dbReference type="NCBI Taxonomy" id="230819"/>
    <lineage>
        <taxon>Eukaryota</taxon>
        <taxon>Fungi</taxon>
        <taxon>Dikarya</taxon>
        <taxon>Basidiomycota</taxon>
        <taxon>Agaricomycotina</taxon>
        <taxon>Agaricomycetes</taxon>
        <taxon>Agaricomycetidae</taxon>
        <taxon>Agaricales</taxon>
        <taxon>Agaricineae</taxon>
        <taxon>Psathyrellaceae</taxon>
        <taxon>Coprinopsis</taxon>
    </lineage>
</organism>
<dbReference type="PANTHER" id="PTHR42861">
    <property type="entry name" value="CALCIUM-TRANSPORTING ATPASE"/>
    <property type="match status" value="1"/>
</dbReference>
<dbReference type="SFLD" id="SFLDF00027">
    <property type="entry name" value="p-type_atpase"/>
    <property type="match status" value="1"/>
</dbReference>
<dbReference type="GO" id="GO:0016887">
    <property type="term" value="F:ATP hydrolysis activity"/>
    <property type="evidence" value="ECO:0007669"/>
    <property type="project" value="InterPro"/>
</dbReference>
<dbReference type="InterPro" id="IPR059000">
    <property type="entry name" value="ATPase_P-type_domA"/>
</dbReference>
<dbReference type="Gene3D" id="1.20.1110.10">
    <property type="entry name" value="Calcium-transporting ATPase, transmembrane domain"/>
    <property type="match status" value="1"/>
</dbReference>
<feature type="transmembrane region" description="Helical" evidence="11">
    <location>
        <begin position="137"/>
        <end position="156"/>
    </location>
</feature>
<proteinExistence type="predicted"/>
<evidence type="ECO:0000313" key="14">
    <source>
        <dbReference type="Proteomes" id="UP000307440"/>
    </source>
</evidence>
<keyword evidence="14" id="KW-1185">Reference proteome</keyword>
<dbReference type="Gene3D" id="3.40.50.1000">
    <property type="entry name" value="HAD superfamily/HAD-like"/>
    <property type="match status" value="1"/>
</dbReference>
<evidence type="ECO:0000256" key="8">
    <source>
        <dbReference type="ARBA" id="ARBA00022989"/>
    </source>
</evidence>
<dbReference type="InterPro" id="IPR001757">
    <property type="entry name" value="P_typ_ATPase"/>
</dbReference>
<dbReference type="InterPro" id="IPR006068">
    <property type="entry name" value="ATPase_P-typ_cation-transptr_C"/>
</dbReference>
<dbReference type="Gene3D" id="3.40.1110.10">
    <property type="entry name" value="Calcium-transporting ATPase, cytoplasmic domain N"/>
    <property type="match status" value="1"/>
</dbReference>
<dbReference type="PROSITE" id="PS00154">
    <property type="entry name" value="ATPASE_E1_E2"/>
    <property type="match status" value="1"/>
</dbReference>
<dbReference type="OrthoDB" id="3352408at2759"/>
<feature type="transmembrane region" description="Helical" evidence="11">
    <location>
        <begin position="356"/>
        <end position="382"/>
    </location>
</feature>
<evidence type="ECO:0000256" key="6">
    <source>
        <dbReference type="ARBA" id="ARBA00022842"/>
    </source>
</evidence>
<evidence type="ECO:0000259" key="12">
    <source>
        <dbReference type="SMART" id="SM00831"/>
    </source>
</evidence>
<keyword evidence="9 11" id="KW-0472">Membrane</keyword>
<dbReference type="SUPFAM" id="SSF81653">
    <property type="entry name" value="Calcium ATPase, transduction domain A"/>
    <property type="match status" value="1"/>
</dbReference>
<dbReference type="SMART" id="SM00831">
    <property type="entry name" value="Cation_ATPase_N"/>
    <property type="match status" value="1"/>
</dbReference>
<dbReference type="InterPro" id="IPR004014">
    <property type="entry name" value="ATPase_P-typ_cation-transptr_N"/>
</dbReference>
<evidence type="ECO:0000256" key="9">
    <source>
        <dbReference type="ARBA" id="ARBA00023136"/>
    </source>
</evidence>
<dbReference type="InterPro" id="IPR023298">
    <property type="entry name" value="ATPase_P-typ_TM_dom_sf"/>
</dbReference>
<dbReference type="SFLD" id="SFLDS00003">
    <property type="entry name" value="Haloacid_Dehalogenase"/>
    <property type="match status" value="1"/>
</dbReference>
<comment type="subcellular location">
    <subcellularLocation>
        <location evidence="1">Endomembrane system</location>
        <topology evidence="1">Multi-pass membrane protein</topology>
    </subcellularLocation>
</comment>
<evidence type="ECO:0000256" key="11">
    <source>
        <dbReference type="SAM" id="Phobius"/>
    </source>
</evidence>
<evidence type="ECO:0000256" key="5">
    <source>
        <dbReference type="ARBA" id="ARBA00022840"/>
    </source>
</evidence>
<keyword evidence="2" id="KW-0597">Phosphoprotein</keyword>
<dbReference type="GO" id="GO:0012505">
    <property type="term" value="C:endomembrane system"/>
    <property type="evidence" value="ECO:0007669"/>
    <property type="project" value="UniProtKB-SubCell"/>
</dbReference>
<evidence type="ECO:0000256" key="7">
    <source>
        <dbReference type="ARBA" id="ARBA00022967"/>
    </source>
</evidence>
<evidence type="ECO:0000256" key="10">
    <source>
        <dbReference type="SAM" id="MobiDB-lite"/>
    </source>
</evidence>
<feature type="transmembrane region" description="Helical" evidence="11">
    <location>
        <begin position="108"/>
        <end position="131"/>
    </location>
</feature>
<evidence type="ECO:0000256" key="1">
    <source>
        <dbReference type="ARBA" id="ARBA00004127"/>
    </source>
</evidence>
<feature type="transmembrane region" description="Helical" evidence="11">
    <location>
        <begin position="1061"/>
        <end position="1080"/>
    </location>
</feature>
<reference evidence="13 14" key="1">
    <citation type="journal article" date="2019" name="Nat. Ecol. Evol.">
        <title>Megaphylogeny resolves global patterns of mushroom evolution.</title>
        <authorList>
            <person name="Varga T."/>
            <person name="Krizsan K."/>
            <person name="Foldi C."/>
            <person name="Dima B."/>
            <person name="Sanchez-Garcia M."/>
            <person name="Sanchez-Ramirez S."/>
            <person name="Szollosi G.J."/>
            <person name="Szarkandi J.G."/>
            <person name="Papp V."/>
            <person name="Albert L."/>
            <person name="Andreopoulos W."/>
            <person name="Angelini C."/>
            <person name="Antonin V."/>
            <person name="Barry K.W."/>
            <person name="Bougher N.L."/>
            <person name="Buchanan P."/>
            <person name="Buyck B."/>
            <person name="Bense V."/>
            <person name="Catcheside P."/>
            <person name="Chovatia M."/>
            <person name="Cooper J."/>
            <person name="Damon W."/>
            <person name="Desjardin D."/>
            <person name="Finy P."/>
            <person name="Geml J."/>
            <person name="Haridas S."/>
            <person name="Hughes K."/>
            <person name="Justo A."/>
            <person name="Karasinski D."/>
            <person name="Kautmanova I."/>
            <person name="Kiss B."/>
            <person name="Kocsube S."/>
            <person name="Kotiranta H."/>
            <person name="LaButti K.M."/>
            <person name="Lechner B.E."/>
            <person name="Liimatainen K."/>
            <person name="Lipzen A."/>
            <person name="Lukacs Z."/>
            <person name="Mihaltcheva S."/>
            <person name="Morgado L.N."/>
            <person name="Niskanen T."/>
            <person name="Noordeloos M.E."/>
            <person name="Ohm R.A."/>
            <person name="Ortiz-Santana B."/>
            <person name="Ovrebo C."/>
            <person name="Racz N."/>
            <person name="Riley R."/>
            <person name="Savchenko A."/>
            <person name="Shiryaev A."/>
            <person name="Soop K."/>
            <person name="Spirin V."/>
            <person name="Szebenyi C."/>
            <person name="Tomsovsky M."/>
            <person name="Tulloss R.E."/>
            <person name="Uehling J."/>
            <person name="Grigoriev I.V."/>
            <person name="Vagvolgyi C."/>
            <person name="Papp T."/>
            <person name="Martin F.M."/>
            <person name="Miettinen O."/>
            <person name="Hibbett D.S."/>
            <person name="Nagy L.G."/>
        </authorList>
    </citation>
    <scope>NUCLEOTIDE SEQUENCE [LARGE SCALE GENOMIC DNA]</scope>
    <source>
        <strain evidence="13 14">CBS 121175</strain>
    </source>
</reference>
<dbReference type="GO" id="GO:0016020">
    <property type="term" value="C:membrane"/>
    <property type="evidence" value="ECO:0007669"/>
    <property type="project" value="InterPro"/>
</dbReference>
<keyword evidence="6" id="KW-0460">Magnesium</keyword>